<organism evidence="2 3">
    <name type="scientific">Paspalum notatum var. saurae</name>
    <dbReference type="NCBI Taxonomy" id="547442"/>
    <lineage>
        <taxon>Eukaryota</taxon>
        <taxon>Viridiplantae</taxon>
        <taxon>Streptophyta</taxon>
        <taxon>Embryophyta</taxon>
        <taxon>Tracheophyta</taxon>
        <taxon>Spermatophyta</taxon>
        <taxon>Magnoliopsida</taxon>
        <taxon>Liliopsida</taxon>
        <taxon>Poales</taxon>
        <taxon>Poaceae</taxon>
        <taxon>PACMAD clade</taxon>
        <taxon>Panicoideae</taxon>
        <taxon>Andropogonodae</taxon>
        <taxon>Paspaleae</taxon>
        <taxon>Paspalinae</taxon>
        <taxon>Paspalum</taxon>
    </lineage>
</organism>
<accession>A0AAQ3U5B0</accession>
<dbReference type="InterPro" id="IPR027417">
    <property type="entry name" value="P-loop_NTPase"/>
</dbReference>
<feature type="domain" description="NB-ARC" evidence="1">
    <location>
        <begin position="176"/>
        <end position="334"/>
    </location>
</feature>
<dbReference type="EMBL" id="CP144751">
    <property type="protein sequence ID" value="WVZ83282.1"/>
    <property type="molecule type" value="Genomic_DNA"/>
</dbReference>
<keyword evidence="3" id="KW-1185">Reference proteome</keyword>
<dbReference type="SUPFAM" id="SSF52540">
    <property type="entry name" value="P-loop containing nucleoside triphosphate hydrolases"/>
    <property type="match status" value="1"/>
</dbReference>
<proteinExistence type="predicted"/>
<dbReference type="AlphaFoldDB" id="A0AAQ3U5B0"/>
<dbReference type="PANTHER" id="PTHR33377">
    <property type="entry name" value="OS10G0134700 PROTEIN-RELATED"/>
    <property type="match status" value="1"/>
</dbReference>
<dbReference type="Pfam" id="PF00931">
    <property type="entry name" value="NB-ARC"/>
    <property type="match status" value="1"/>
</dbReference>
<evidence type="ECO:0000313" key="2">
    <source>
        <dbReference type="EMBL" id="WVZ83282.1"/>
    </source>
</evidence>
<gene>
    <name evidence="2" type="ORF">U9M48_030448</name>
</gene>
<sequence length="552" mass="63932">MEAIISGIMGELATRSLSFLIDRYLKPAPSQESIKQLQWMLLRVRLTIDEAEGRCITSQTMLHQLNILRRVVYKGYYMLDSLILRIPKEEISGEKEHGVNRFLSLSISRAAKRVCFRTGNKYGIESLEKMLESLEITIAGMSEFLIVLRNCPPPMFRQPYSTYMFIEKCMFGRQLEMERVINFLLHEEPPVHCDFGVLPIVGPGKVGKTTLVEHAQLDERVRGHFSHVIFLSDNDFREENRTKIREASRIKHQHDGPSEEKFLVVIELVGDIDEGAWRRLHSSAAQNGIPRGSKVIITSRSENIIDFGTTHALNLKFLPREAYWYFFKALVFGSTDPEEQQRSASVAMEILDEYFDHDVYKAFAGPFAFLNKTAMVLKSSLNVQSWNRLLAYFRDIRRHNEPRFREGLSGCGVNNDIVWIQRVVNSAHYCVVHNHDCIALLNEEAPKLTWEDILGGAGSVRPHSKFDIKVWESHLPPYHKYIYSCQILEFDYGPGHNDYDFHEEREVDLLLETVQDLECIHPLIYLQVEEFPTLHCKSAMKKEMHYIFFNII</sequence>
<evidence type="ECO:0000259" key="1">
    <source>
        <dbReference type="Pfam" id="PF00931"/>
    </source>
</evidence>
<dbReference type="GO" id="GO:0043531">
    <property type="term" value="F:ADP binding"/>
    <property type="evidence" value="ECO:0007669"/>
    <property type="project" value="InterPro"/>
</dbReference>
<dbReference type="Gene3D" id="3.40.50.300">
    <property type="entry name" value="P-loop containing nucleotide triphosphate hydrolases"/>
    <property type="match status" value="1"/>
</dbReference>
<name>A0AAQ3U5B0_PASNO</name>
<dbReference type="InterPro" id="IPR002182">
    <property type="entry name" value="NB-ARC"/>
</dbReference>
<dbReference type="Proteomes" id="UP001341281">
    <property type="component" value="Chromosome 07"/>
</dbReference>
<evidence type="ECO:0000313" key="3">
    <source>
        <dbReference type="Proteomes" id="UP001341281"/>
    </source>
</evidence>
<dbReference type="PANTHER" id="PTHR33377:SF20">
    <property type="entry name" value="RX N-TERMINAL DOMAIN-CONTAINING PROTEIN"/>
    <property type="match status" value="1"/>
</dbReference>
<protein>
    <recommendedName>
        <fullName evidence="1">NB-ARC domain-containing protein</fullName>
    </recommendedName>
</protein>
<reference evidence="2 3" key="1">
    <citation type="submission" date="2024-02" db="EMBL/GenBank/DDBJ databases">
        <title>High-quality chromosome-scale genome assembly of Pensacola bahiagrass (Paspalum notatum Flugge var. saurae).</title>
        <authorList>
            <person name="Vega J.M."/>
            <person name="Podio M."/>
            <person name="Orjuela J."/>
            <person name="Siena L.A."/>
            <person name="Pessino S.C."/>
            <person name="Combes M.C."/>
            <person name="Mariac C."/>
            <person name="Albertini E."/>
            <person name="Pupilli F."/>
            <person name="Ortiz J.P.A."/>
            <person name="Leblanc O."/>
        </authorList>
    </citation>
    <scope>NUCLEOTIDE SEQUENCE [LARGE SCALE GENOMIC DNA]</scope>
    <source>
        <strain evidence="2">R1</strain>
        <tissue evidence="2">Leaf</tissue>
    </source>
</reference>